<dbReference type="RefSeq" id="WP_191741077.1">
    <property type="nucleotide sequence ID" value="NZ_JACSQB010000112.1"/>
</dbReference>
<organism evidence="1 2">
    <name type="scientific">Clostridium faecium</name>
    <dbReference type="NCBI Taxonomy" id="2762223"/>
    <lineage>
        <taxon>Bacteria</taxon>
        <taxon>Bacillati</taxon>
        <taxon>Bacillota</taxon>
        <taxon>Clostridia</taxon>
        <taxon>Eubacteriales</taxon>
        <taxon>Clostridiaceae</taxon>
        <taxon>Clostridium</taxon>
    </lineage>
</organism>
<proteinExistence type="predicted"/>
<gene>
    <name evidence="1" type="ORF">H9637_13935</name>
</gene>
<evidence type="ECO:0000313" key="1">
    <source>
        <dbReference type="EMBL" id="MBD8048123.1"/>
    </source>
</evidence>
<protein>
    <submittedName>
        <fullName evidence="1">Uncharacterized protein</fullName>
    </submittedName>
</protein>
<reference evidence="1 2" key="1">
    <citation type="submission" date="2020-08" db="EMBL/GenBank/DDBJ databases">
        <title>A Genomic Blueprint of the Chicken Gut Microbiome.</title>
        <authorList>
            <person name="Gilroy R."/>
            <person name="Ravi A."/>
            <person name="Getino M."/>
            <person name="Pursley I."/>
            <person name="Horton D.L."/>
            <person name="Alikhan N.-F."/>
            <person name="Baker D."/>
            <person name="Gharbi K."/>
            <person name="Hall N."/>
            <person name="Watson M."/>
            <person name="Adriaenssens E.M."/>
            <person name="Foster-Nyarko E."/>
            <person name="Jarju S."/>
            <person name="Secka A."/>
            <person name="Antonio M."/>
            <person name="Oren A."/>
            <person name="Chaudhuri R."/>
            <person name="La Ragione R.M."/>
            <person name="Hildebrand F."/>
            <person name="Pallen M.J."/>
        </authorList>
    </citation>
    <scope>NUCLEOTIDE SEQUENCE [LARGE SCALE GENOMIC DNA]</scope>
    <source>
        <strain evidence="1 2">N37</strain>
    </source>
</reference>
<dbReference type="EMBL" id="JACSQB010000112">
    <property type="protein sequence ID" value="MBD8048123.1"/>
    <property type="molecule type" value="Genomic_DNA"/>
</dbReference>
<evidence type="ECO:0000313" key="2">
    <source>
        <dbReference type="Proteomes" id="UP000627166"/>
    </source>
</evidence>
<accession>A0ABR8YV11</accession>
<dbReference type="Proteomes" id="UP000627166">
    <property type="component" value="Unassembled WGS sequence"/>
</dbReference>
<keyword evidence="2" id="KW-1185">Reference proteome</keyword>
<sequence>MTESIEMFCMACGEWVEDWGEHKCDSKYWVVTDRETVGIAKRLYNMGITPLSAIWTATEISDWVDYSYRINVKIDVGCRISEAVLGELPSGWHYFWHTAPPVCVEMHMIAHSERWYNLGFESMSERINEVIRGFEEFLDTRDPEAIKALLLLTSS</sequence>
<comment type="caution">
    <text evidence="1">The sequence shown here is derived from an EMBL/GenBank/DDBJ whole genome shotgun (WGS) entry which is preliminary data.</text>
</comment>
<name>A0ABR8YV11_9CLOT</name>